<keyword evidence="3 12" id="KW-0812">Transmembrane</keyword>
<feature type="transmembrane region" description="Helical" evidence="12">
    <location>
        <begin position="131"/>
        <end position="150"/>
    </location>
</feature>
<evidence type="ECO:0000256" key="4">
    <source>
        <dbReference type="ARBA" id="ARBA00022723"/>
    </source>
</evidence>
<keyword evidence="6" id="KW-0560">Oxidoreductase</keyword>
<keyword evidence="4" id="KW-0479">Metal-binding</keyword>
<evidence type="ECO:0000256" key="2">
    <source>
        <dbReference type="ARBA" id="ARBA00022475"/>
    </source>
</evidence>
<feature type="transmembrane region" description="Helical" evidence="12">
    <location>
        <begin position="298"/>
        <end position="319"/>
    </location>
</feature>
<dbReference type="EMBL" id="UOEW01000030">
    <property type="protein sequence ID" value="VAW33408.1"/>
    <property type="molecule type" value="Genomic_DNA"/>
</dbReference>
<evidence type="ECO:0000256" key="7">
    <source>
        <dbReference type="ARBA" id="ARBA00023004"/>
    </source>
</evidence>
<keyword evidence="2" id="KW-1003">Cell membrane</keyword>
<dbReference type="InterPro" id="IPR050450">
    <property type="entry name" value="COX15/CtaA_HemeA_synthase"/>
</dbReference>
<name>A0A3B0UR97_9ZZZZ</name>
<dbReference type="AlphaFoldDB" id="A0A3B0UR97"/>
<comment type="subcellular location">
    <subcellularLocation>
        <location evidence="1">Membrane</location>
        <topology evidence="1">Multi-pass membrane protein</topology>
    </subcellularLocation>
</comment>
<feature type="transmembrane region" description="Helical" evidence="12">
    <location>
        <begin position="107"/>
        <end position="125"/>
    </location>
</feature>
<evidence type="ECO:0000256" key="1">
    <source>
        <dbReference type="ARBA" id="ARBA00004141"/>
    </source>
</evidence>
<evidence type="ECO:0000256" key="11">
    <source>
        <dbReference type="ARBA" id="ARBA00023444"/>
    </source>
</evidence>
<dbReference type="GO" id="GO:0016491">
    <property type="term" value="F:oxidoreductase activity"/>
    <property type="evidence" value="ECO:0007669"/>
    <property type="project" value="UniProtKB-KW"/>
</dbReference>
<gene>
    <name evidence="13" type="ORF">MNBD_GAMMA01-1796</name>
</gene>
<dbReference type="GO" id="GO:0046872">
    <property type="term" value="F:metal ion binding"/>
    <property type="evidence" value="ECO:0007669"/>
    <property type="project" value="UniProtKB-KW"/>
</dbReference>
<reference evidence="13" key="1">
    <citation type="submission" date="2018-06" db="EMBL/GenBank/DDBJ databases">
        <authorList>
            <person name="Zhirakovskaya E."/>
        </authorList>
    </citation>
    <scope>NUCLEOTIDE SEQUENCE</scope>
</reference>
<evidence type="ECO:0000256" key="10">
    <source>
        <dbReference type="ARBA" id="ARBA00023157"/>
    </source>
</evidence>
<evidence type="ECO:0000256" key="9">
    <source>
        <dbReference type="ARBA" id="ARBA00023136"/>
    </source>
</evidence>
<keyword evidence="5 12" id="KW-1133">Transmembrane helix</keyword>
<evidence type="ECO:0000256" key="8">
    <source>
        <dbReference type="ARBA" id="ARBA00023133"/>
    </source>
</evidence>
<evidence type="ECO:0000256" key="5">
    <source>
        <dbReference type="ARBA" id="ARBA00022989"/>
    </source>
</evidence>
<dbReference type="PANTHER" id="PTHR35457:SF1">
    <property type="entry name" value="HEME A SYNTHASE"/>
    <property type="match status" value="1"/>
</dbReference>
<proteinExistence type="predicted"/>
<comment type="pathway">
    <text evidence="11">Porphyrin-containing compound metabolism.</text>
</comment>
<evidence type="ECO:0000256" key="12">
    <source>
        <dbReference type="SAM" id="Phobius"/>
    </source>
</evidence>
<accession>A0A3B0UR97</accession>
<evidence type="ECO:0000313" key="13">
    <source>
        <dbReference type="EMBL" id="VAW33408.1"/>
    </source>
</evidence>
<dbReference type="GO" id="GO:0006784">
    <property type="term" value="P:heme A biosynthetic process"/>
    <property type="evidence" value="ECO:0007669"/>
    <property type="project" value="InterPro"/>
</dbReference>
<dbReference type="Pfam" id="PF02628">
    <property type="entry name" value="COX15-CtaA"/>
    <property type="match status" value="1"/>
</dbReference>
<keyword evidence="9 12" id="KW-0472">Membrane</keyword>
<protein>
    <submittedName>
        <fullName evidence="13">Heme A synthase, cytochrome oxidase biogenesis protein Cox15-CtaA</fullName>
    </submittedName>
</protein>
<evidence type="ECO:0000256" key="3">
    <source>
        <dbReference type="ARBA" id="ARBA00022692"/>
    </source>
</evidence>
<feature type="transmembrane region" description="Helical" evidence="12">
    <location>
        <begin position="75"/>
        <end position="95"/>
    </location>
</feature>
<keyword evidence="10" id="KW-1015">Disulfide bond</keyword>
<keyword evidence="7" id="KW-0408">Iron</keyword>
<organism evidence="13">
    <name type="scientific">hydrothermal vent metagenome</name>
    <dbReference type="NCBI Taxonomy" id="652676"/>
    <lineage>
        <taxon>unclassified sequences</taxon>
        <taxon>metagenomes</taxon>
        <taxon>ecological metagenomes</taxon>
    </lineage>
</organism>
<dbReference type="GO" id="GO:0016020">
    <property type="term" value="C:membrane"/>
    <property type="evidence" value="ECO:0007669"/>
    <property type="project" value="UniProtKB-SubCell"/>
</dbReference>
<feature type="transmembrane region" description="Helical" evidence="12">
    <location>
        <begin position="272"/>
        <end position="292"/>
    </location>
</feature>
<sequence>MKNYAKLAWFALALTLVVVILGAFVRLSDAGLGCPDWPGCYGHAVWPSEAAEITQANIDFPQRAVEPDKAWKEMIHRYFAAILGLVVLGLFIWAFIKRKDISFTQPLVLGLVIVFQAALGMWTVTLQLKPIIVMGHLMGGMLTLSLLCWLALSASNSIKPYRYGGHVKQWMVVLALLLVVIQIMLGGWTSSNYAALSCIGFPLCNGELWPKMNFSEAFIMWRGLGVNYEFGVLDAPSRVAIQMTHRIGFVILSLYLIWLSTRLMKNRELMPLGLLVIALLSIQVALGIANVVFNLPLIVATAHNGVAALLLLSLVMLLYKTRKET</sequence>
<feature type="transmembrane region" description="Helical" evidence="12">
    <location>
        <begin position="239"/>
        <end position="260"/>
    </location>
</feature>
<keyword evidence="8" id="KW-0350">Heme biosynthesis</keyword>
<feature type="transmembrane region" description="Helical" evidence="12">
    <location>
        <begin position="170"/>
        <end position="188"/>
    </location>
</feature>
<dbReference type="PANTHER" id="PTHR35457">
    <property type="entry name" value="HEME A SYNTHASE"/>
    <property type="match status" value="1"/>
</dbReference>
<evidence type="ECO:0000256" key="6">
    <source>
        <dbReference type="ARBA" id="ARBA00023002"/>
    </source>
</evidence>
<dbReference type="InterPro" id="IPR003780">
    <property type="entry name" value="COX15/CtaA_fam"/>
</dbReference>